<dbReference type="RefSeq" id="XP_018192014.1">
    <property type="nucleotide sequence ID" value="XM_018329093.1"/>
</dbReference>
<name>A0A165JNN4_XYLHT</name>
<dbReference type="EMBL" id="KV407454">
    <property type="protein sequence ID" value="KZF26459.1"/>
    <property type="molecule type" value="Genomic_DNA"/>
</dbReference>
<keyword evidence="3" id="KW-1185">Reference proteome</keyword>
<reference evidence="2 3" key="1">
    <citation type="journal article" date="2016" name="Fungal Biol.">
        <title>The genome of Xylona heveae provides a window into fungal endophytism.</title>
        <authorList>
            <person name="Gazis R."/>
            <person name="Kuo A."/>
            <person name="Riley R."/>
            <person name="LaButti K."/>
            <person name="Lipzen A."/>
            <person name="Lin J."/>
            <person name="Amirebrahimi M."/>
            <person name="Hesse C.N."/>
            <person name="Spatafora J.W."/>
            <person name="Henrissat B."/>
            <person name="Hainaut M."/>
            <person name="Grigoriev I.V."/>
            <person name="Hibbett D.S."/>
        </authorList>
    </citation>
    <scope>NUCLEOTIDE SEQUENCE [LARGE SCALE GENOMIC DNA]</scope>
    <source>
        <strain evidence="2 3">TC161</strain>
    </source>
</reference>
<evidence type="ECO:0000313" key="3">
    <source>
        <dbReference type="Proteomes" id="UP000076632"/>
    </source>
</evidence>
<dbReference type="AlphaFoldDB" id="A0A165JNN4"/>
<keyword evidence="1" id="KW-0812">Transmembrane</keyword>
<sequence>MACWCCCALVIQGRFILFCYLENYPIAGINQVLDYTSSVLCIRGGFVSGELCFFFFFFFLPDIPPLSFHLQIANCPGNLGLCNYGHNSILKENSIALISFYIT</sequence>
<proteinExistence type="predicted"/>
<protein>
    <submittedName>
        <fullName evidence="2">Uncharacterized protein</fullName>
    </submittedName>
</protein>
<keyword evidence="1" id="KW-0472">Membrane</keyword>
<organism evidence="2 3">
    <name type="scientific">Xylona heveae (strain CBS 132557 / TC161)</name>
    <dbReference type="NCBI Taxonomy" id="1328760"/>
    <lineage>
        <taxon>Eukaryota</taxon>
        <taxon>Fungi</taxon>
        <taxon>Dikarya</taxon>
        <taxon>Ascomycota</taxon>
        <taxon>Pezizomycotina</taxon>
        <taxon>Xylonomycetes</taxon>
        <taxon>Xylonales</taxon>
        <taxon>Xylonaceae</taxon>
        <taxon>Xylona</taxon>
    </lineage>
</organism>
<accession>A0A165JNN4</accession>
<keyword evidence="1" id="KW-1133">Transmembrane helix</keyword>
<evidence type="ECO:0000256" key="1">
    <source>
        <dbReference type="SAM" id="Phobius"/>
    </source>
</evidence>
<feature type="transmembrane region" description="Helical" evidence="1">
    <location>
        <begin position="37"/>
        <end position="60"/>
    </location>
</feature>
<dbReference type="Proteomes" id="UP000076632">
    <property type="component" value="Unassembled WGS sequence"/>
</dbReference>
<dbReference type="InParanoid" id="A0A165JNN4"/>
<dbReference type="GeneID" id="28894230"/>
<gene>
    <name evidence="2" type="ORF">L228DRAFT_12953</name>
</gene>
<evidence type="ECO:0000313" key="2">
    <source>
        <dbReference type="EMBL" id="KZF26459.1"/>
    </source>
</evidence>